<dbReference type="InterPro" id="IPR036869">
    <property type="entry name" value="J_dom_sf"/>
</dbReference>
<name>A0ABD1ZFN1_9MARC</name>
<dbReference type="InterPro" id="IPR001623">
    <property type="entry name" value="DnaJ_domain"/>
</dbReference>
<dbReference type="SUPFAM" id="SSF46565">
    <property type="entry name" value="Chaperone J-domain"/>
    <property type="match status" value="1"/>
</dbReference>
<dbReference type="InterPro" id="IPR053232">
    <property type="entry name" value="DnaJ_C/III_chloroplastic"/>
</dbReference>
<dbReference type="PANTHER" id="PTHR45090">
    <property type="entry name" value="CHAPERONE PROTEIN DNAJ 20 CHLOROPLASTIC"/>
    <property type="match status" value="1"/>
</dbReference>
<dbReference type="EMBL" id="JBHFFA010000001">
    <property type="protein sequence ID" value="KAL2650252.1"/>
    <property type="molecule type" value="Genomic_DNA"/>
</dbReference>
<dbReference type="Gene3D" id="1.10.287.110">
    <property type="entry name" value="DnaJ domain"/>
    <property type="match status" value="1"/>
</dbReference>
<dbReference type="Proteomes" id="UP001605036">
    <property type="component" value="Unassembled WGS sequence"/>
</dbReference>
<feature type="domain" description="J" evidence="2">
    <location>
        <begin position="88"/>
        <end position="155"/>
    </location>
</feature>
<evidence type="ECO:0000313" key="4">
    <source>
        <dbReference type="Proteomes" id="UP001605036"/>
    </source>
</evidence>
<reference evidence="3 4" key="1">
    <citation type="submission" date="2024-09" db="EMBL/GenBank/DDBJ databases">
        <title>Chromosome-scale assembly of Riccia fluitans.</title>
        <authorList>
            <person name="Paukszto L."/>
            <person name="Sawicki J."/>
            <person name="Karawczyk K."/>
            <person name="Piernik-Szablinska J."/>
            <person name="Szczecinska M."/>
            <person name="Mazdziarz M."/>
        </authorList>
    </citation>
    <scope>NUCLEOTIDE SEQUENCE [LARGE SCALE GENOMIC DNA]</scope>
    <source>
        <strain evidence="3">Rf_01</strain>
        <tissue evidence="3">Aerial parts of the thallus</tissue>
    </source>
</reference>
<feature type="compositionally biased region" description="Basic and acidic residues" evidence="1">
    <location>
        <begin position="217"/>
        <end position="228"/>
    </location>
</feature>
<dbReference type="AlphaFoldDB" id="A0ABD1ZFN1"/>
<dbReference type="Pfam" id="PF00226">
    <property type="entry name" value="DnaJ"/>
    <property type="match status" value="1"/>
</dbReference>
<proteinExistence type="predicted"/>
<keyword evidence="4" id="KW-1185">Reference proteome</keyword>
<comment type="caution">
    <text evidence="3">The sequence shown here is derived from an EMBL/GenBank/DDBJ whole genome shotgun (WGS) entry which is preliminary data.</text>
</comment>
<dbReference type="PROSITE" id="PS50076">
    <property type="entry name" value="DNAJ_2"/>
    <property type="match status" value="1"/>
</dbReference>
<organism evidence="3 4">
    <name type="scientific">Riccia fluitans</name>
    <dbReference type="NCBI Taxonomy" id="41844"/>
    <lineage>
        <taxon>Eukaryota</taxon>
        <taxon>Viridiplantae</taxon>
        <taxon>Streptophyta</taxon>
        <taxon>Embryophyta</taxon>
        <taxon>Marchantiophyta</taxon>
        <taxon>Marchantiopsida</taxon>
        <taxon>Marchantiidae</taxon>
        <taxon>Marchantiales</taxon>
        <taxon>Ricciaceae</taxon>
        <taxon>Riccia</taxon>
    </lineage>
</organism>
<evidence type="ECO:0000313" key="3">
    <source>
        <dbReference type="EMBL" id="KAL2650252.1"/>
    </source>
</evidence>
<protein>
    <recommendedName>
        <fullName evidence="2">J domain-containing protein</fullName>
    </recommendedName>
</protein>
<gene>
    <name evidence="3" type="ORF">R1flu_018380</name>
</gene>
<dbReference type="CDD" id="cd06257">
    <property type="entry name" value="DnaJ"/>
    <property type="match status" value="1"/>
</dbReference>
<evidence type="ECO:0000259" key="2">
    <source>
        <dbReference type="PROSITE" id="PS50076"/>
    </source>
</evidence>
<dbReference type="PANTHER" id="PTHR45090:SF4">
    <property type="entry name" value="J DOMAIN-CONTAINING PROTEIN"/>
    <property type="match status" value="1"/>
</dbReference>
<feature type="region of interest" description="Disordered" evidence="1">
    <location>
        <begin position="205"/>
        <end position="228"/>
    </location>
</feature>
<accession>A0ABD1ZFN1</accession>
<evidence type="ECO:0000256" key="1">
    <source>
        <dbReference type="SAM" id="MobiDB-lite"/>
    </source>
</evidence>
<dbReference type="SMART" id="SM00271">
    <property type="entry name" value="DnaJ"/>
    <property type="match status" value="1"/>
</dbReference>
<dbReference type="PRINTS" id="PR00625">
    <property type="entry name" value="JDOMAIN"/>
</dbReference>
<sequence length="228" mass="26233">MAAGVTVWRYDQRSGIARVTSRPERFIVIRKRTVVTPFGSNLSRDPLRSFRKTGHVEHGWNRRRTYDVSCSFGGGGSESCNVGAPVLTLYELLEIPQEVGLSEIKSAYRQMARRYHPDVCPPSAREECTRKFLQVQEAYEILVDPYLRADYDYRLKNPLSVQALTSGLAHDRKSGQRWRYGTIDDDVASKEGWKSQWEAQLSELRKSGRRKAGSWAERMRQKREEQGC</sequence>